<keyword evidence="4" id="KW-1185">Reference proteome</keyword>
<dbReference type="InterPro" id="IPR016040">
    <property type="entry name" value="NAD(P)-bd_dom"/>
</dbReference>
<evidence type="ECO:0000313" key="4">
    <source>
        <dbReference type="Proteomes" id="UP000076976"/>
    </source>
</evidence>
<gene>
    <name evidence="3" type="ORF">AWH69_11330</name>
</gene>
<dbReference type="EMBL" id="LQZG01000003">
    <property type="protein sequence ID" value="OAB86976.1"/>
    <property type="molecule type" value="Genomic_DNA"/>
</dbReference>
<dbReference type="PANTHER" id="PTHR43355">
    <property type="entry name" value="FLAVIN REDUCTASE (NADPH)"/>
    <property type="match status" value="1"/>
</dbReference>
<dbReference type="GO" id="GO:0016646">
    <property type="term" value="F:oxidoreductase activity, acting on the CH-NH group of donors, NAD or NADP as acceptor"/>
    <property type="evidence" value="ECO:0007669"/>
    <property type="project" value="TreeGrafter"/>
</dbReference>
<dbReference type="Pfam" id="PF13460">
    <property type="entry name" value="NAD_binding_10"/>
    <property type="match status" value="1"/>
</dbReference>
<protein>
    <submittedName>
        <fullName evidence="3">NAD-dependent epimerase</fullName>
    </submittedName>
</protein>
<reference evidence="3 4" key="1">
    <citation type="submission" date="2016-01" db="EMBL/GenBank/DDBJ databases">
        <title>Janibacter melonis strain CD11_4 genome sequencing and assembly.</title>
        <authorList>
            <person name="Nair G.R."/>
            <person name="Kaur G."/>
            <person name="Chander A.M."/>
            <person name="Mayilraj S."/>
        </authorList>
    </citation>
    <scope>NUCLEOTIDE SEQUENCE [LARGE SCALE GENOMIC DNA]</scope>
    <source>
        <strain evidence="3 4">CD11-4</strain>
    </source>
</reference>
<feature type="domain" description="NAD(P)-binding" evidence="2">
    <location>
        <begin position="8"/>
        <end position="205"/>
    </location>
</feature>
<dbReference type="Proteomes" id="UP000076976">
    <property type="component" value="Unassembled WGS sequence"/>
</dbReference>
<evidence type="ECO:0000256" key="1">
    <source>
        <dbReference type="SAM" id="MobiDB-lite"/>
    </source>
</evidence>
<dbReference type="Gene3D" id="3.40.50.720">
    <property type="entry name" value="NAD(P)-binding Rossmann-like Domain"/>
    <property type="match status" value="1"/>
</dbReference>
<dbReference type="RefSeq" id="WP_068275533.1">
    <property type="nucleotide sequence ID" value="NZ_LQZG01000003.1"/>
</dbReference>
<dbReference type="PANTHER" id="PTHR43355:SF2">
    <property type="entry name" value="FLAVIN REDUCTASE (NADPH)"/>
    <property type="match status" value="1"/>
</dbReference>
<comment type="caution">
    <text evidence="3">The sequence shown here is derived from an EMBL/GenBank/DDBJ whole genome shotgun (WGS) entry which is preliminary data.</text>
</comment>
<dbReference type="InterPro" id="IPR036291">
    <property type="entry name" value="NAD(P)-bd_dom_sf"/>
</dbReference>
<evidence type="ECO:0000313" key="3">
    <source>
        <dbReference type="EMBL" id="OAB86976.1"/>
    </source>
</evidence>
<dbReference type="InterPro" id="IPR051606">
    <property type="entry name" value="Polyketide_Oxido-like"/>
</dbReference>
<accession>A0A176QBC8</accession>
<proteinExistence type="predicted"/>
<name>A0A176QBC8_9MICO</name>
<sequence length="216" mass="22309">MTRITVLGGTGYTGRHIAATAAAKGHDVTTWSRSTPAEPVEGATHRTGDLSDPAVVAAAVEGADVVVSAVSPRGELAEQGALRGILATAARQAQERGVRLGVIGGAGSLHVTQGGPLLVDTPDFPEAFAPEARELTAVLEDLRASDEALDWFFISPAAGFGAYAPGEATGSYRTGGDVLLTDEQGESFISGEDLALAVVDEIEQPAHRRARFTVAY</sequence>
<feature type="region of interest" description="Disordered" evidence="1">
    <location>
        <begin position="28"/>
        <end position="48"/>
    </location>
</feature>
<dbReference type="AlphaFoldDB" id="A0A176QBC8"/>
<evidence type="ECO:0000259" key="2">
    <source>
        <dbReference type="Pfam" id="PF13460"/>
    </source>
</evidence>
<dbReference type="SUPFAM" id="SSF51735">
    <property type="entry name" value="NAD(P)-binding Rossmann-fold domains"/>
    <property type="match status" value="1"/>
</dbReference>
<organism evidence="3 4">
    <name type="scientific">Janibacter melonis</name>
    <dbReference type="NCBI Taxonomy" id="262209"/>
    <lineage>
        <taxon>Bacteria</taxon>
        <taxon>Bacillati</taxon>
        <taxon>Actinomycetota</taxon>
        <taxon>Actinomycetes</taxon>
        <taxon>Micrococcales</taxon>
        <taxon>Intrasporangiaceae</taxon>
        <taxon>Janibacter</taxon>
    </lineage>
</organism>
<dbReference type="STRING" id="262209.AWH69_11330"/>